<evidence type="ECO:0000313" key="1">
    <source>
        <dbReference type="EMBL" id="KIY66421.1"/>
    </source>
</evidence>
<dbReference type="OrthoDB" id="5545479at2759"/>
<evidence type="ECO:0008006" key="3">
    <source>
        <dbReference type="Google" id="ProtNLM"/>
    </source>
</evidence>
<protein>
    <recommendedName>
        <fullName evidence="3">Zinc-ribbon 15 domain-containing protein</fullName>
    </recommendedName>
</protein>
<dbReference type="AlphaFoldDB" id="A0A0D7BA79"/>
<dbReference type="Proteomes" id="UP000054007">
    <property type="component" value="Unassembled WGS sequence"/>
</dbReference>
<name>A0A0D7BA79_9AGAR</name>
<sequence length="138" mass="15548">MPQTVLGSSPSLPIDIKSGLLIYTRLTADTTRDDGNNRQCLRCRQGTVIAVLEQTFLKLLRLAIPLSARERIWRCTACPWRSSLTAKVQPPIVHRPFSFSAVKEVNPIHLIAESWHRPPSIVEQQPLTLPSIRLDPPH</sequence>
<accession>A0A0D7BA79</accession>
<evidence type="ECO:0000313" key="2">
    <source>
        <dbReference type="Proteomes" id="UP000054007"/>
    </source>
</evidence>
<reference evidence="1 2" key="1">
    <citation type="journal article" date="2015" name="Fungal Genet. Biol.">
        <title>Evolution of novel wood decay mechanisms in Agaricales revealed by the genome sequences of Fistulina hepatica and Cylindrobasidium torrendii.</title>
        <authorList>
            <person name="Floudas D."/>
            <person name="Held B.W."/>
            <person name="Riley R."/>
            <person name="Nagy L.G."/>
            <person name="Koehler G."/>
            <person name="Ransdell A.S."/>
            <person name="Younus H."/>
            <person name="Chow J."/>
            <person name="Chiniquy J."/>
            <person name="Lipzen A."/>
            <person name="Tritt A."/>
            <person name="Sun H."/>
            <person name="Haridas S."/>
            <person name="LaButti K."/>
            <person name="Ohm R.A."/>
            <person name="Kues U."/>
            <person name="Blanchette R.A."/>
            <person name="Grigoriev I.V."/>
            <person name="Minto R.E."/>
            <person name="Hibbett D.S."/>
        </authorList>
    </citation>
    <scope>NUCLEOTIDE SEQUENCE [LARGE SCALE GENOMIC DNA]</scope>
    <source>
        <strain evidence="1 2">FP15055 ss-10</strain>
    </source>
</reference>
<gene>
    <name evidence="1" type="ORF">CYLTODRAFT_491490</name>
</gene>
<organism evidence="1 2">
    <name type="scientific">Cylindrobasidium torrendii FP15055 ss-10</name>
    <dbReference type="NCBI Taxonomy" id="1314674"/>
    <lineage>
        <taxon>Eukaryota</taxon>
        <taxon>Fungi</taxon>
        <taxon>Dikarya</taxon>
        <taxon>Basidiomycota</taxon>
        <taxon>Agaricomycotina</taxon>
        <taxon>Agaricomycetes</taxon>
        <taxon>Agaricomycetidae</taxon>
        <taxon>Agaricales</taxon>
        <taxon>Marasmiineae</taxon>
        <taxon>Physalacriaceae</taxon>
        <taxon>Cylindrobasidium</taxon>
    </lineage>
</organism>
<dbReference type="EMBL" id="KN880555">
    <property type="protein sequence ID" value="KIY66421.1"/>
    <property type="molecule type" value="Genomic_DNA"/>
</dbReference>
<keyword evidence="2" id="KW-1185">Reference proteome</keyword>
<proteinExistence type="predicted"/>